<dbReference type="AlphaFoldDB" id="A0A368XQ50"/>
<dbReference type="InterPro" id="IPR012910">
    <property type="entry name" value="Plug_dom"/>
</dbReference>
<evidence type="ECO:0000256" key="10">
    <source>
        <dbReference type="PROSITE-ProRule" id="PRU01360"/>
    </source>
</evidence>
<keyword evidence="5 10" id="KW-0812">Transmembrane</keyword>
<name>A0A368XQ50_9BURK</name>
<protein>
    <submittedName>
        <fullName evidence="15">Catecholate siderophore receptor</fullName>
    </submittedName>
</protein>
<proteinExistence type="inferred from homology"/>
<feature type="compositionally biased region" description="Polar residues" evidence="12">
    <location>
        <begin position="1"/>
        <end position="10"/>
    </location>
</feature>
<evidence type="ECO:0000313" key="16">
    <source>
        <dbReference type="Proteomes" id="UP000252884"/>
    </source>
</evidence>
<dbReference type="InterPro" id="IPR036942">
    <property type="entry name" value="Beta-barrel_TonB_sf"/>
</dbReference>
<dbReference type="Gene3D" id="2.40.170.20">
    <property type="entry name" value="TonB-dependent receptor, beta-barrel domain"/>
    <property type="match status" value="1"/>
</dbReference>
<dbReference type="RefSeq" id="WP_245965812.1">
    <property type="nucleotide sequence ID" value="NZ_QPJK01000006.1"/>
</dbReference>
<feature type="domain" description="TonB-dependent receptor plug" evidence="14">
    <location>
        <begin position="93"/>
        <end position="192"/>
    </location>
</feature>
<dbReference type="Pfam" id="PF07715">
    <property type="entry name" value="Plug"/>
    <property type="match status" value="1"/>
</dbReference>
<keyword evidence="3 10" id="KW-0813">Transport</keyword>
<evidence type="ECO:0000256" key="12">
    <source>
        <dbReference type="SAM" id="MobiDB-lite"/>
    </source>
</evidence>
<dbReference type="GO" id="GO:0015344">
    <property type="term" value="F:siderophore uptake transmembrane transporter activity"/>
    <property type="evidence" value="ECO:0007669"/>
    <property type="project" value="TreeGrafter"/>
</dbReference>
<evidence type="ECO:0000256" key="9">
    <source>
        <dbReference type="ARBA" id="ARBA00023237"/>
    </source>
</evidence>
<dbReference type="Pfam" id="PF00593">
    <property type="entry name" value="TonB_dep_Rec_b-barrel"/>
    <property type="match status" value="1"/>
</dbReference>
<keyword evidence="6 11" id="KW-0798">TonB box</keyword>
<evidence type="ECO:0000256" key="4">
    <source>
        <dbReference type="ARBA" id="ARBA00022452"/>
    </source>
</evidence>
<reference evidence="15 16" key="1">
    <citation type="submission" date="2018-07" db="EMBL/GenBank/DDBJ databases">
        <title>Genomic Encyclopedia of Type Strains, Phase IV (KMG-IV): sequencing the most valuable type-strain genomes for metagenomic binning, comparative biology and taxonomic classification.</title>
        <authorList>
            <person name="Goeker M."/>
        </authorList>
    </citation>
    <scope>NUCLEOTIDE SEQUENCE [LARGE SCALE GENOMIC DNA]</scope>
    <source>
        <strain evidence="15 16">DSM 21634</strain>
    </source>
</reference>
<feature type="domain" description="TonB-dependent receptor-like beta-barrel" evidence="13">
    <location>
        <begin position="314"/>
        <end position="765"/>
    </location>
</feature>
<evidence type="ECO:0000256" key="6">
    <source>
        <dbReference type="ARBA" id="ARBA00023077"/>
    </source>
</evidence>
<dbReference type="Gene3D" id="2.170.130.10">
    <property type="entry name" value="TonB-dependent receptor, plug domain"/>
    <property type="match status" value="1"/>
</dbReference>
<evidence type="ECO:0000256" key="11">
    <source>
        <dbReference type="RuleBase" id="RU003357"/>
    </source>
</evidence>
<keyword evidence="9 10" id="KW-0998">Cell outer membrane</keyword>
<keyword evidence="4 10" id="KW-1134">Transmembrane beta strand</keyword>
<dbReference type="PANTHER" id="PTHR32552">
    <property type="entry name" value="FERRICHROME IRON RECEPTOR-RELATED"/>
    <property type="match status" value="1"/>
</dbReference>
<evidence type="ECO:0000256" key="7">
    <source>
        <dbReference type="ARBA" id="ARBA00023136"/>
    </source>
</evidence>
<gene>
    <name evidence="15" type="ORF">DES41_106157</name>
</gene>
<dbReference type="InterPro" id="IPR000531">
    <property type="entry name" value="Beta-barrel_TonB"/>
</dbReference>
<evidence type="ECO:0000259" key="14">
    <source>
        <dbReference type="Pfam" id="PF07715"/>
    </source>
</evidence>
<dbReference type="PANTHER" id="PTHR32552:SF83">
    <property type="entry name" value="BLR3904 PROTEIN"/>
    <property type="match status" value="1"/>
</dbReference>
<dbReference type="PROSITE" id="PS52016">
    <property type="entry name" value="TONB_DEPENDENT_REC_3"/>
    <property type="match status" value="1"/>
</dbReference>
<keyword evidence="16" id="KW-1185">Reference proteome</keyword>
<evidence type="ECO:0000256" key="1">
    <source>
        <dbReference type="ARBA" id="ARBA00004571"/>
    </source>
</evidence>
<accession>A0A368XQ50</accession>
<evidence type="ECO:0000256" key="2">
    <source>
        <dbReference type="ARBA" id="ARBA00009810"/>
    </source>
</evidence>
<comment type="similarity">
    <text evidence="2 10 11">Belongs to the TonB-dependent receptor family.</text>
</comment>
<evidence type="ECO:0000256" key="3">
    <source>
        <dbReference type="ARBA" id="ARBA00022448"/>
    </source>
</evidence>
<dbReference type="GO" id="GO:0009279">
    <property type="term" value="C:cell outer membrane"/>
    <property type="evidence" value="ECO:0007669"/>
    <property type="project" value="UniProtKB-SubCell"/>
</dbReference>
<feature type="region of interest" description="Disordered" evidence="12">
    <location>
        <begin position="68"/>
        <end position="90"/>
    </location>
</feature>
<dbReference type="Proteomes" id="UP000252884">
    <property type="component" value="Unassembled WGS sequence"/>
</dbReference>
<evidence type="ECO:0000259" key="13">
    <source>
        <dbReference type="Pfam" id="PF00593"/>
    </source>
</evidence>
<dbReference type="EMBL" id="QPJK01000006">
    <property type="protein sequence ID" value="RCW69286.1"/>
    <property type="molecule type" value="Genomic_DNA"/>
</dbReference>
<dbReference type="CDD" id="cd01347">
    <property type="entry name" value="ligand_gated_channel"/>
    <property type="match status" value="1"/>
</dbReference>
<evidence type="ECO:0000256" key="5">
    <source>
        <dbReference type="ARBA" id="ARBA00022692"/>
    </source>
</evidence>
<dbReference type="InterPro" id="IPR037066">
    <property type="entry name" value="Plug_dom_sf"/>
</dbReference>
<sequence length="797" mass="85186">MHRATTTSKIPRSLRTAANSGAPAVGRASMALGMSTVMLLPLGVLAQATTATSGGTLNEVKVQATKIDPNPNAEVGVPYKAKTSGDERHTRPLAETPQTISVITADAIKDSGHTDLKQILSAQPGITLGTGENGNAFGDRYIIRGQEARSDVFVDGLRDPGITTRESFAVEQVEISKGPNSSFAGRGTAGGAVNVITKQATLDYDFTRASVALGTDKHRRVTVDANKGFSDTFALRVNALYGSEDVPDRSPSERERKGLALSGLWEINSDLSVTLDYYGLRAKDKKPDIGSFLVGTAPNRIPAEWAGINVPVYAQKSDQLSSDVDAFTARINYRVNADARIVSRTRYGTADNSWITSGANYGASRSTVGGAPYNAIRVDGGHTGWQDVDYFAHQTNLLWNTTLGGMKHEFVTGLEYTDNEATFGSYSLNNSGQNCSTNNTSLNAFCVTDASGAVIPNIDSVVQRNILRNNKGRIWRVRTVAASLMDTVDLTDRWTAFAGVRADHYKFSQRSFTPATGAQTADYRDSDTLINGHLGVTYKINPQGMVYASVATSTDINGGESDSTGVAYGGAIVAEGKLVGKPERSKLFEIGTKWNLLDDKLLFTAAAFRTNKSDVLEPPVTVPGSPVTGYETFGANTGGNRIQGLEFGLVGNVTPKFTVQAGLTLMKSKVTKSLGTPATVGAPLANFADKSVTVQGKYQVTDAFSFGAAAKYQSSMCGGSPDQGVARDAATGACTLPVPSFTKYDLFASYRFNKHLDVRLNVLNVTDKTFYTAVYRSGGFLYKGDARATRVTLNYEF</sequence>
<keyword evidence="7 10" id="KW-0472">Membrane</keyword>
<dbReference type="InterPro" id="IPR039426">
    <property type="entry name" value="TonB-dep_rcpt-like"/>
</dbReference>
<comment type="subcellular location">
    <subcellularLocation>
        <location evidence="1 10">Cell outer membrane</location>
        <topology evidence="1 10">Multi-pass membrane protein</topology>
    </subcellularLocation>
</comment>
<organism evidence="15 16">
    <name type="scientific">Pseudorhodoferax soli</name>
    <dbReference type="NCBI Taxonomy" id="545864"/>
    <lineage>
        <taxon>Bacteria</taxon>
        <taxon>Pseudomonadati</taxon>
        <taxon>Pseudomonadota</taxon>
        <taxon>Betaproteobacteria</taxon>
        <taxon>Burkholderiales</taxon>
        <taxon>Comamonadaceae</taxon>
    </lineage>
</organism>
<dbReference type="SUPFAM" id="SSF56935">
    <property type="entry name" value="Porins"/>
    <property type="match status" value="1"/>
</dbReference>
<comment type="caution">
    <text evidence="15">The sequence shown here is derived from an EMBL/GenBank/DDBJ whole genome shotgun (WGS) entry which is preliminary data.</text>
</comment>
<evidence type="ECO:0000256" key="8">
    <source>
        <dbReference type="ARBA" id="ARBA00023170"/>
    </source>
</evidence>
<keyword evidence="8 15" id="KW-0675">Receptor</keyword>
<feature type="region of interest" description="Disordered" evidence="12">
    <location>
        <begin position="1"/>
        <end position="22"/>
    </location>
</feature>
<evidence type="ECO:0000313" key="15">
    <source>
        <dbReference type="EMBL" id="RCW69286.1"/>
    </source>
</evidence>